<dbReference type="GO" id="GO:0046872">
    <property type="term" value="F:metal ion binding"/>
    <property type="evidence" value="ECO:0007669"/>
    <property type="project" value="UniProtKB-KW"/>
</dbReference>
<dbReference type="InterPro" id="IPR019833">
    <property type="entry name" value="Mn/Fe_SOD_BS"/>
</dbReference>
<comment type="function">
    <text evidence="8">Destroys radicals which are normally produced within the cells and which are toxic to biological systems.</text>
</comment>
<evidence type="ECO:0000256" key="6">
    <source>
        <dbReference type="ARBA" id="ARBA00049204"/>
    </source>
</evidence>
<accession>A0A2U3NR35</accession>
<sequence length="228" mass="25349">VADRVRTPVKTITLIIEERNAVAEYTLPDLDWDYAALEPHISGQINEIHHTKHHATYVKGLNDAVAKLEEARANGDHSAIFLNEKNLAFHLGGHVNHSIWWKNLSPNGGDKPTGALGSAIDEQFGSFDKFQAQFSAAANGLQGSGWAVLGYDSLGDRLLTFQLYDQQANVPLGIIPLLQVDMWEHAFYLQYKNVKADYVKAFWNVVNWADVQSRYEAATAKTNGLIFG</sequence>
<keyword evidence="12" id="KW-1185">Reference proteome</keyword>
<dbReference type="GO" id="GO:0004784">
    <property type="term" value="F:superoxide dismutase activity"/>
    <property type="evidence" value="ECO:0007669"/>
    <property type="project" value="UniProtKB-EC"/>
</dbReference>
<feature type="non-terminal residue" evidence="11">
    <location>
        <position position="1"/>
    </location>
</feature>
<dbReference type="FunFam" id="3.55.40.20:FF:000004">
    <property type="entry name" value="Superoxide dismutase [Fe]"/>
    <property type="match status" value="1"/>
</dbReference>
<evidence type="ECO:0000256" key="8">
    <source>
        <dbReference type="RuleBase" id="RU000414"/>
    </source>
</evidence>
<evidence type="ECO:0000256" key="4">
    <source>
        <dbReference type="ARBA" id="ARBA00022723"/>
    </source>
</evidence>
<keyword evidence="5 8" id="KW-0560">Oxidoreductase</keyword>
<dbReference type="SUPFAM" id="SSF54719">
    <property type="entry name" value="Fe,Mn superoxide dismutase (SOD), C-terminal domain"/>
    <property type="match status" value="1"/>
</dbReference>
<name>A0A2U3NR35_9MYCO</name>
<evidence type="ECO:0000256" key="2">
    <source>
        <dbReference type="ARBA" id="ARBA00008714"/>
    </source>
</evidence>
<protein>
    <recommendedName>
        <fullName evidence="3 8">Superoxide dismutase</fullName>
        <ecNumber evidence="3 8">1.15.1.1</ecNumber>
    </recommendedName>
</protein>
<dbReference type="AlphaFoldDB" id="A0A2U3NR35"/>
<feature type="binding site" evidence="7">
    <location>
        <position position="181"/>
    </location>
    <ligand>
        <name>Mn(2+)</name>
        <dbReference type="ChEBI" id="CHEBI:29035"/>
    </ligand>
</feature>
<dbReference type="FunFam" id="1.10.287.990:FF:000001">
    <property type="entry name" value="Superoxide dismutase"/>
    <property type="match status" value="1"/>
</dbReference>
<gene>
    <name evidence="11" type="ORF">MRAB57_1710</name>
</gene>
<dbReference type="EC" id="1.15.1.1" evidence="3 8"/>
<dbReference type="Pfam" id="PF02777">
    <property type="entry name" value="Sod_Fe_C"/>
    <property type="match status" value="1"/>
</dbReference>
<dbReference type="PRINTS" id="PR01703">
    <property type="entry name" value="MNSODISMTASE"/>
</dbReference>
<dbReference type="InterPro" id="IPR001189">
    <property type="entry name" value="Mn/Fe_SOD"/>
</dbReference>
<dbReference type="InterPro" id="IPR036314">
    <property type="entry name" value="SOD_C_sf"/>
</dbReference>
<feature type="binding site" evidence="7">
    <location>
        <position position="185"/>
    </location>
    <ligand>
        <name>Mn(2+)</name>
        <dbReference type="ChEBI" id="CHEBI:29035"/>
    </ligand>
</feature>
<reference evidence="11 12" key="1">
    <citation type="submission" date="2017-01" db="EMBL/GenBank/DDBJ databases">
        <authorList>
            <consortium name="Urmite Genomes"/>
        </authorList>
    </citation>
    <scope>NUCLEOTIDE SEQUENCE [LARGE SCALE GENOMIC DNA]</scope>
    <source>
        <strain evidence="11 12">AB57</strain>
    </source>
</reference>
<dbReference type="Gene3D" id="1.10.287.990">
    <property type="entry name" value="Fe,Mn superoxide dismutase (SOD) domain"/>
    <property type="match status" value="1"/>
</dbReference>
<proteinExistence type="inferred from homology"/>
<evidence type="ECO:0000256" key="5">
    <source>
        <dbReference type="ARBA" id="ARBA00023002"/>
    </source>
</evidence>
<evidence type="ECO:0000313" key="11">
    <source>
        <dbReference type="EMBL" id="SPM33903.1"/>
    </source>
</evidence>
<evidence type="ECO:0000256" key="1">
    <source>
        <dbReference type="ARBA" id="ARBA00002170"/>
    </source>
</evidence>
<dbReference type="Proteomes" id="UP000240988">
    <property type="component" value="Unassembled WGS sequence"/>
</dbReference>
<evidence type="ECO:0000313" key="12">
    <source>
        <dbReference type="Proteomes" id="UP000240988"/>
    </source>
</evidence>
<evidence type="ECO:0000259" key="10">
    <source>
        <dbReference type="Pfam" id="PF02777"/>
    </source>
</evidence>
<dbReference type="Gene3D" id="3.55.40.20">
    <property type="entry name" value="Iron/manganese superoxide dismutase, C-terminal domain"/>
    <property type="match status" value="1"/>
</dbReference>
<feature type="binding site" evidence="7">
    <location>
        <position position="49"/>
    </location>
    <ligand>
        <name>Mn(2+)</name>
        <dbReference type="ChEBI" id="CHEBI:29035"/>
    </ligand>
</feature>
<feature type="domain" description="Manganese/iron superoxide dismutase C-terminal" evidence="10">
    <location>
        <begin position="112"/>
        <end position="214"/>
    </location>
</feature>
<dbReference type="SUPFAM" id="SSF46609">
    <property type="entry name" value="Fe,Mn superoxide dismutase (SOD), N-terminal domain"/>
    <property type="match status" value="1"/>
</dbReference>
<comment type="function">
    <text evidence="1">Destroys superoxide anion radicals which are normally produced within the cells and which are toxic to biological systems.</text>
</comment>
<dbReference type="PANTHER" id="PTHR11404">
    <property type="entry name" value="SUPEROXIDE DISMUTASE 2"/>
    <property type="match status" value="1"/>
</dbReference>
<organism evidence="11 12">
    <name type="scientific">Mycobacterium rhizamassiliense</name>
    <dbReference type="NCBI Taxonomy" id="1841860"/>
    <lineage>
        <taxon>Bacteria</taxon>
        <taxon>Bacillati</taxon>
        <taxon>Actinomycetota</taxon>
        <taxon>Actinomycetes</taxon>
        <taxon>Mycobacteriales</taxon>
        <taxon>Mycobacteriaceae</taxon>
        <taxon>Mycobacterium</taxon>
    </lineage>
</organism>
<keyword evidence="4 7" id="KW-0479">Metal-binding</keyword>
<dbReference type="InterPro" id="IPR019831">
    <property type="entry name" value="Mn/Fe_SOD_N"/>
</dbReference>
<evidence type="ECO:0000256" key="7">
    <source>
        <dbReference type="PIRSR" id="PIRSR000349-1"/>
    </source>
</evidence>
<evidence type="ECO:0000256" key="3">
    <source>
        <dbReference type="ARBA" id="ARBA00012682"/>
    </source>
</evidence>
<dbReference type="InterPro" id="IPR036324">
    <property type="entry name" value="Mn/Fe_SOD_N_sf"/>
</dbReference>
<dbReference type="PANTHER" id="PTHR11404:SF6">
    <property type="entry name" value="SUPEROXIDE DISMUTASE [MN], MITOCHONDRIAL"/>
    <property type="match status" value="1"/>
</dbReference>
<dbReference type="STRING" id="1841860.GCA_900157375_01712"/>
<feature type="binding site" evidence="7">
    <location>
        <position position="97"/>
    </location>
    <ligand>
        <name>Mn(2+)</name>
        <dbReference type="ChEBI" id="CHEBI:29035"/>
    </ligand>
</feature>
<dbReference type="InterPro" id="IPR050265">
    <property type="entry name" value="Fe/Mn_Superoxide_Dismutase"/>
</dbReference>
<dbReference type="PIRSF" id="PIRSF000349">
    <property type="entry name" value="SODismutase"/>
    <property type="match status" value="1"/>
</dbReference>
<comment type="similarity">
    <text evidence="2 8">Belongs to the iron/manganese superoxide dismutase family.</text>
</comment>
<evidence type="ECO:0000259" key="9">
    <source>
        <dbReference type="Pfam" id="PF00081"/>
    </source>
</evidence>
<feature type="domain" description="Manganese/iron superoxide dismutase N-terminal" evidence="9">
    <location>
        <begin position="24"/>
        <end position="105"/>
    </location>
</feature>
<dbReference type="PROSITE" id="PS00088">
    <property type="entry name" value="SOD_MN"/>
    <property type="match status" value="1"/>
</dbReference>
<dbReference type="Pfam" id="PF00081">
    <property type="entry name" value="Sod_Fe_N"/>
    <property type="match status" value="1"/>
</dbReference>
<dbReference type="InterPro" id="IPR019832">
    <property type="entry name" value="Mn/Fe_SOD_C"/>
</dbReference>
<comment type="catalytic activity">
    <reaction evidence="6 8">
        <text>2 superoxide + 2 H(+) = H2O2 + O2</text>
        <dbReference type="Rhea" id="RHEA:20696"/>
        <dbReference type="ChEBI" id="CHEBI:15378"/>
        <dbReference type="ChEBI" id="CHEBI:15379"/>
        <dbReference type="ChEBI" id="CHEBI:16240"/>
        <dbReference type="ChEBI" id="CHEBI:18421"/>
        <dbReference type="EC" id="1.15.1.1"/>
    </reaction>
</comment>
<dbReference type="EMBL" id="FUFA01000003">
    <property type="protein sequence ID" value="SPM33903.1"/>
    <property type="molecule type" value="Genomic_DNA"/>
</dbReference>